<name>A0AA87SUW3_9LEPT</name>
<evidence type="ECO:0008006" key="4">
    <source>
        <dbReference type="Google" id="ProtNLM"/>
    </source>
</evidence>
<reference evidence="2 3" key="1">
    <citation type="journal article" date="2014" name="Int. J. Syst. Evol. Microbiol.">
        <title>Leptospira mayottensis sp. nov., a pathogenic species of the genus Leptospira isolated from humans.</title>
        <authorList>
            <person name="Bourhy P."/>
            <person name="Collet L."/>
            <person name="Brisse S."/>
            <person name="Picardeau M."/>
        </authorList>
    </citation>
    <scope>NUCLEOTIDE SEQUENCE [LARGE SCALE GENOMIC DNA]</scope>
    <source>
        <strain evidence="2 3">200901122</strain>
    </source>
</reference>
<sequence length="341" mass="39035">MQRAIANEMTRSELIQFLSDPKSKKEFFELMKLKIQIGSLNANRKYLDPLQSHEKKRGILYFRNSFLAAACVLLLSALAFYFRFFTWNQNEFEITKSVTTGQCNVTMDKEKIILRSGKNSYCDYTIVGDFGLTLRILPDSVFSASKRGDEINLDLKSGTVVFTTIKKKTSLKVRLKVETISSELLGTTLVLIADPHYKKYQIIVLEGAIRVQSFDSTKPNVDVLTGYSVLKNETSQPTVRQEIEVVKTDSDEFTKYEALSEDSKKTLNENFTHHNKMTSSLITPDTSNDSHQVIYRITLKNKKVYSGTIEETDRFYLLVDKEGNKIEIEKENIIELELVQP</sequence>
<dbReference type="AlphaFoldDB" id="A0AA87SUW3"/>
<proteinExistence type="predicted"/>
<keyword evidence="1" id="KW-0812">Transmembrane</keyword>
<organism evidence="2 3">
    <name type="scientific">Leptospira mayottensis 200901122</name>
    <dbReference type="NCBI Taxonomy" id="1193010"/>
    <lineage>
        <taxon>Bacteria</taxon>
        <taxon>Pseudomonadati</taxon>
        <taxon>Spirochaetota</taxon>
        <taxon>Spirochaetia</taxon>
        <taxon>Leptospirales</taxon>
        <taxon>Leptospiraceae</taxon>
        <taxon>Leptospira</taxon>
    </lineage>
</organism>
<dbReference type="NCBIfam" id="NF047528">
    <property type="entry name" value="LIMLP_03685_anti-sigma"/>
    <property type="match status" value="1"/>
</dbReference>
<feature type="transmembrane region" description="Helical" evidence="1">
    <location>
        <begin position="60"/>
        <end position="82"/>
    </location>
</feature>
<keyword evidence="1" id="KW-1133">Transmembrane helix</keyword>
<comment type="caution">
    <text evidence="2">The sequence shown here is derived from an EMBL/GenBank/DDBJ whole genome shotgun (WGS) entry which is preliminary data.</text>
</comment>
<evidence type="ECO:0000256" key="1">
    <source>
        <dbReference type="SAM" id="Phobius"/>
    </source>
</evidence>
<accession>A0AA87SUW3</accession>
<evidence type="ECO:0000313" key="3">
    <source>
        <dbReference type="Proteomes" id="UP000001343"/>
    </source>
</evidence>
<dbReference type="Proteomes" id="UP000001343">
    <property type="component" value="Unassembled WGS sequence"/>
</dbReference>
<gene>
    <name evidence="2" type="ORF">LEP1GSC125_1074</name>
</gene>
<keyword evidence="1" id="KW-0472">Membrane</keyword>
<evidence type="ECO:0000313" key="2">
    <source>
        <dbReference type="EMBL" id="EKR98215.1"/>
    </source>
</evidence>
<protein>
    <recommendedName>
        <fullName evidence="4">Iron dicitrate transport regulator FecR</fullName>
    </recommendedName>
</protein>
<dbReference type="EMBL" id="AKWM02000082">
    <property type="protein sequence ID" value="EKR98215.1"/>
    <property type="molecule type" value="Genomic_DNA"/>
</dbReference>